<gene>
    <name evidence="1" type="ORF">L0P92_02460</name>
</gene>
<sequence>MSTPTVNTTTTAPAAVDALPPYVSGLEAGRDDAANTAADVVAVRLAWITEFADAEYADGYRAGLDFDRRVETAFRTRRGRA</sequence>
<proteinExistence type="predicted"/>
<protein>
    <submittedName>
        <fullName evidence="1">Uncharacterized protein</fullName>
    </submittedName>
</protein>
<reference evidence="1" key="1">
    <citation type="submission" date="2022-01" db="EMBL/GenBank/DDBJ databases">
        <title>Draft Genome Sequences of Seven Type Strains of the Genus Streptomyces.</title>
        <authorList>
            <person name="Aziz S."/>
            <person name="Coretto E."/>
            <person name="Chronakova A."/>
            <person name="Sproer C."/>
            <person name="Huber K."/>
            <person name="Nouioui I."/>
            <person name="Gross H."/>
        </authorList>
    </citation>
    <scope>NUCLEOTIDE SEQUENCE</scope>
    <source>
        <strain evidence="1">DSM 103493</strain>
    </source>
</reference>
<dbReference type="RefSeq" id="WP_234760740.1">
    <property type="nucleotide sequence ID" value="NZ_JAKEIP010000005.1"/>
</dbReference>
<dbReference type="EMBL" id="JAKEIP010000005">
    <property type="protein sequence ID" value="MCF1592433.1"/>
    <property type="molecule type" value="Genomic_DNA"/>
</dbReference>
<comment type="caution">
    <text evidence="1">The sequence shown here is derived from an EMBL/GenBank/DDBJ whole genome shotgun (WGS) entry which is preliminary data.</text>
</comment>
<evidence type="ECO:0000313" key="2">
    <source>
        <dbReference type="Proteomes" id="UP001139384"/>
    </source>
</evidence>
<evidence type="ECO:0000313" key="1">
    <source>
        <dbReference type="EMBL" id="MCF1592433.1"/>
    </source>
</evidence>
<dbReference type="Proteomes" id="UP001139384">
    <property type="component" value="Unassembled WGS sequence"/>
</dbReference>
<accession>A0A9X1PSS2</accession>
<dbReference type="AlphaFoldDB" id="A0A9X1PSS2"/>
<name>A0A9X1PSS2_STRM4</name>
<keyword evidence="2" id="KW-1185">Reference proteome</keyword>
<organism evidence="1 2">
    <name type="scientific">Streptomyces muensis</name>
    <dbReference type="NCBI Taxonomy" id="1077944"/>
    <lineage>
        <taxon>Bacteria</taxon>
        <taxon>Bacillati</taxon>
        <taxon>Actinomycetota</taxon>
        <taxon>Actinomycetes</taxon>
        <taxon>Kitasatosporales</taxon>
        <taxon>Streptomycetaceae</taxon>
        <taxon>Streptomyces</taxon>
    </lineage>
</organism>